<feature type="binding site" evidence="7">
    <location>
        <position position="56"/>
    </location>
    <ligand>
        <name>ATP</name>
        <dbReference type="ChEBI" id="CHEBI:30616"/>
    </ligand>
</feature>
<dbReference type="Gene3D" id="3.30.200.20">
    <property type="entry name" value="Phosphorylase Kinase, domain 1"/>
    <property type="match status" value="1"/>
</dbReference>
<proteinExistence type="predicted"/>
<keyword evidence="6 7" id="KW-0067">ATP-binding</keyword>
<protein>
    <recommendedName>
        <fullName evidence="1">non-specific serine/threonine protein kinase</fullName>
        <ecNumber evidence="1">2.7.11.1</ecNumber>
    </recommendedName>
</protein>
<accession>A0ABX3YHN5</accession>
<dbReference type="PROSITE" id="PS50011">
    <property type="entry name" value="PROTEIN_KINASE_DOM"/>
    <property type="match status" value="1"/>
</dbReference>
<gene>
    <name evidence="10" type="ORF">OQI_22130</name>
</gene>
<dbReference type="InterPro" id="IPR000719">
    <property type="entry name" value="Prot_kinase_dom"/>
</dbReference>
<evidence type="ECO:0000259" key="9">
    <source>
        <dbReference type="PROSITE" id="PS50011"/>
    </source>
</evidence>
<dbReference type="RefSeq" id="WP_143659758.1">
    <property type="nucleotide sequence ID" value="NZ_MRYD01000128.1"/>
</dbReference>
<evidence type="ECO:0000256" key="7">
    <source>
        <dbReference type="PROSITE-ProRule" id="PRU10141"/>
    </source>
</evidence>
<evidence type="ECO:0000313" key="10">
    <source>
        <dbReference type="EMBL" id="OSZ58384.1"/>
    </source>
</evidence>
<dbReference type="PROSITE" id="PS00108">
    <property type="entry name" value="PROTEIN_KINASE_ST"/>
    <property type="match status" value="1"/>
</dbReference>
<keyword evidence="5 10" id="KW-0418">Kinase</keyword>
<dbReference type="PANTHER" id="PTHR43289:SF6">
    <property type="entry name" value="SERINE_THREONINE-PROTEIN KINASE NEKL-3"/>
    <property type="match status" value="1"/>
</dbReference>
<evidence type="ECO:0000256" key="5">
    <source>
        <dbReference type="ARBA" id="ARBA00022777"/>
    </source>
</evidence>
<evidence type="ECO:0000256" key="3">
    <source>
        <dbReference type="ARBA" id="ARBA00022679"/>
    </source>
</evidence>
<keyword evidence="11" id="KW-1185">Reference proteome</keyword>
<keyword evidence="2 10" id="KW-0723">Serine/threonine-protein kinase</keyword>
<organism evidence="10 11">
    <name type="scientific">Streptomyces pharetrae CZA14</name>
    <dbReference type="NCBI Taxonomy" id="1144883"/>
    <lineage>
        <taxon>Bacteria</taxon>
        <taxon>Bacillati</taxon>
        <taxon>Actinomycetota</taxon>
        <taxon>Actinomycetes</taxon>
        <taxon>Kitasatosporales</taxon>
        <taxon>Streptomycetaceae</taxon>
        <taxon>Streptomyces</taxon>
    </lineage>
</organism>
<feature type="non-terminal residue" evidence="10">
    <location>
        <position position="302"/>
    </location>
</feature>
<evidence type="ECO:0000256" key="2">
    <source>
        <dbReference type="ARBA" id="ARBA00022527"/>
    </source>
</evidence>
<dbReference type="SUPFAM" id="SSF56112">
    <property type="entry name" value="Protein kinase-like (PK-like)"/>
    <property type="match status" value="1"/>
</dbReference>
<dbReference type="SMART" id="SM00220">
    <property type="entry name" value="S_TKc"/>
    <property type="match status" value="1"/>
</dbReference>
<evidence type="ECO:0000256" key="6">
    <source>
        <dbReference type="ARBA" id="ARBA00022840"/>
    </source>
</evidence>
<evidence type="ECO:0000256" key="1">
    <source>
        <dbReference type="ARBA" id="ARBA00012513"/>
    </source>
</evidence>
<feature type="region of interest" description="Disordered" evidence="8">
    <location>
        <begin position="1"/>
        <end position="20"/>
    </location>
</feature>
<dbReference type="PROSITE" id="PS00107">
    <property type="entry name" value="PROTEIN_KINASE_ATP"/>
    <property type="match status" value="1"/>
</dbReference>
<dbReference type="EMBL" id="MRYD01000128">
    <property type="protein sequence ID" value="OSZ58384.1"/>
    <property type="molecule type" value="Genomic_DNA"/>
</dbReference>
<dbReference type="EC" id="2.7.11.1" evidence="1"/>
<keyword evidence="4 7" id="KW-0547">Nucleotide-binding</keyword>
<dbReference type="GO" id="GO:0004674">
    <property type="term" value="F:protein serine/threonine kinase activity"/>
    <property type="evidence" value="ECO:0007669"/>
    <property type="project" value="UniProtKB-KW"/>
</dbReference>
<dbReference type="Pfam" id="PF00069">
    <property type="entry name" value="Pkinase"/>
    <property type="match status" value="1"/>
</dbReference>
<evidence type="ECO:0000256" key="8">
    <source>
        <dbReference type="SAM" id="MobiDB-lite"/>
    </source>
</evidence>
<keyword evidence="3" id="KW-0808">Transferase</keyword>
<dbReference type="CDD" id="cd14014">
    <property type="entry name" value="STKc_PknB_like"/>
    <property type="match status" value="1"/>
</dbReference>
<feature type="domain" description="Protein kinase" evidence="9">
    <location>
        <begin position="27"/>
        <end position="285"/>
    </location>
</feature>
<reference evidence="10 11" key="1">
    <citation type="submission" date="2016-12" db="EMBL/GenBank/DDBJ databases">
        <title>Genome Mining:The Detection of Biosynthetic Gene Clusters to Aid in the Expression of Curamycin A produced by Streptomyces sp. strain CZA14.</title>
        <authorList>
            <person name="Durrell K.A."/>
            <person name="Kirby B.M."/>
            <person name="Khan W."/>
            <person name="Mthethwa T."/>
            <person name="Le Roes-Hill M."/>
        </authorList>
    </citation>
    <scope>NUCLEOTIDE SEQUENCE [LARGE SCALE GENOMIC DNA]</scope>
    <source>
        <strain evidence="10 11">CZA14</strain>
    </source>
</reference>
<comment type="caution">
    <text evidence="10">The sequence shown here is derived from an EMBL/GenBank/DDBJ whole genome shotgun (WGS) entry which is preliminary data.</text>
</comment>
<dbReference type="Gene3D" id="1.10.510.10">
    <property type="entry name" value="Transferase(Phosphotransferase) domain 1"/>
    <property type="match status" value="1"/>
</dbReference>
<evidence type="ECO:0000256" key="4">
    <source>
        <dbReference type="ARBA" id="ARBA00022741"/>
    </source>
</evidence>
<dbReference type="InterPro" id="IPR017441">
    <property type="entry name" value="Protein_kinase_ATP_BS"/>
</dbReference>
<dbReference type="InterPro" id="IPR011009">
    <property type="entry name" value="Kinase-like_dom_sf"/>
</dbReference>
<dbReference type="InterPro" id="IPR008271">
    <property type="entry name" value="Ser/Thr_kinase_AS"/>
</dbReference>
<name>A0ABX3YHN5_9ACTN</name>
<sequence>MSEAERAGTSRQETRQDNSERLLAGRYRLGDVLGRGGMGTVWRAVDETLSRTVAVKELRFPSNIDEEEKRRLITRTLREAKAIARIRNTSAVTVYDVVDEDDRPWIVMELVEGKSLAEVIREDGLLEPRRAAEVGLAILDVLRSAHREGILHRDVKPSNVLIADDGRVVLTDFGIAQVEGDPSITSTGMLVGAPSYISPERARGHKPGPAADLWSLGGLLYAAVEGTPPYDKGSAIATLTAVMTEPLEEPKNAGPLRDVIYGLLTKDPAQRLDDAGARAMLKAVINAPDRKPAEPEGPADAT</sequence>
<dbReference type="Proteomes" id="UP000194266">
    <property type="component" value="Unassembled WGS sequence"/>
</dbReference>
<evidence type="ECO:0000313" key="11">
    <source>
        <dbReference type="Proteomes" id="UP000194266"/>
    </source>
</evidence>
<dbReference type="PANTHER" id="PTHR43289">
    <property type="entry name" value="MITOGEN-ACTIVATED PROTEIN KINASE KINASE KINASE 20-RELATED"/>
    <property type="match status" value="1"/>
</dbReference>